<comment type="caution">
    <text evidence="1">The sequence shown here is derived from an EMBL/GenBank/DDBJ whole genome shotgun (WGS) entry which is preliminary data.</text>
</comment>
<organism evidence="1 2">
    <name type="scientific">Sphingobacterium hungaricum</name>
    <dbReference type="NCBI Taxonomy" id="2082723"/>
    <lineage>
        <taxon>Bacteria</taxon>
        <taxon>Pseudomonadati</taxon>
        <taxon>Bacteroidota</taxon>
        <taxon>Sphingobacteriia</taxon>
        <taxon>Sphingobacteriales</taxon>
        <taxon>Sphingobacteriaceae</taxon>
        <taxon>Sphingobacterium</taxon>
    </lineage>
</organism>
<dbReference type="GO" id="GO:0016746">
    <property type="term" value="F:acyltransferase activity"/>
    <property type="evidence" value="ECO:0007669"/>
    <property type="project" value="InterPro"/>
</dbReference>
<dbReference type="Gene3D" id="3.40.47.10">
    <property type="match status" value="1"/>
</dbReference>
<sequence length="188" mass="21508">MQNKFNIIAKAKIENNALYRNDEAVFSVYALDFADFVKQSYKELNINYPKFYKMDNLSKLGILCAELVLGETYDHQDVALVLSNKSGSLDTDVRHQESIQDADAFYPSPAVFVYTLANICLGEISIRHDFKSENIFLVSEEFDADTVYAQATYLLESKKATYVLCGWVELFEEKYQSVLYLVGNRNDV</sequence>
<dbReference type="InterPro" id="IPR016039">
    <property type="entry name" value="Thiolase-like"/>
</dbReference>
<gene>
    <name evidence="1" type="ORF">C4F49_09430</name>
</gene>
<name>A0A928V0H4_9SPHI</name>
<accession>A0A928V0H4</accession>
<evidence type="ECO:0000313" key="2">
    <source>
        <dbReference type="Proteomes" id="UP000616201"/>
    </source>
</evidence>
<dbReference type="EMBL" id="PRDK01000005">
    <property type="protein sequence ID" value="MBE8713899.1"/>
    <property type="molecule type" value="Genomic_DNA"/>
</dbReference>
<proteinExistence type="predicted"/>
<dbReference type="RefSeq" id="WP_196934046.1">
    <property type="nucleotide sequence ID" value="NZ_MU158697.1"/>
</dbReference>
<keyword evidence="2" id="KW-1185">Reference proteome</keyword>
<evidence type="ECO:0000313" key="1">
    <source>
        <dbReference type="EMBL" id="MBE8713899.1"/>
    </source>
</evidence>
<dbReference type="AlphaFoldDB" id="A0A928V0H4"/>
<reference evidence="1" key="1">
    <citation type="submission" date="2018-02" db="EMBL/GenBank/DDBJ databases">
        <authorList>
            <person name="Vasarhelyi B.M."/>
            <person name="Deshmukh S."/>
            <person name="Balint B."/>
            <person name="Kukolya J."/>
        </authorList>
    </citation>
    <scope>NUCLEOTIDE SEQUENCE</scope>
    <source>
        <strain evidence="1">KB22</strain>
    </source>
</reference>
<dbReference type="SUPFAM" id="SSF53901">
    <property type="entry name" value="Thiolase-like"/>
    <property type="match status" value="1"/>
</dbReference>
<protein>
    <submittedName>
        <fullName evidence="1">3-oxoacyl-ACP synthase</fullName>
    </submittedName>
</protein>
<dbReference type="Proteomes" id="UP000616201">
    <property type="component" value="Unassembled WGS sequence"/>
</dbReference>